<evidence type="ECO:0000256" key="11">
    <source>
        <dbReference type="ARBA" id="ARBA00023212"/>
    </source>
</evidence>
<dbReference type="FunFam" id="3.40.50.300:FF:000461">
    <property type="entry name" value="Deoxycytidine kinase"/>
    <property type="match status" value="1"/>
</dbReference>
<comment type="catalytic activity">
    <reaction evidence="12">
        <text>2'-deoxyguanosine + ATP = dGMP + ADP + H(+)</text>
        <dbReference type="Rhea" id="RHEA:19201"/>
        <dbReference type="ChEBI" id="CHEBI:15378"/>
        <dbReference type="ChEBI" id="CHEBI:17172"/>
        <dbReference type="ChEBI" id="CHEBI:30616"/>
        <dbReference type="ChEBI" id="CHEBI:57673"/>
        <dbReference type="ChEBI" id="CHEBI:456216"/>
        <dbReference type="EC" id="2.7.1.113"/>
    </reaction>
</comment>
<evidence type="ECO:0000256" key="2">
    <source>
        <dbReference type="ARBA" id="ARBA00006752"/>
    </source>
</evidence>
<dbReference type="FunFam" id="3.90.640.10:FF:000047">
    <property type="entry name" value="Actin, alpha skeletal muscle"/>
    <property type="match status" value="1"/>
</dbReference>
<dbReference type="PANTHER" id="PTHR11937">
    <property type="entry name" value="ACTIN"/>
    <property type="match status" value="1"/>
</dbReference>
<dbReference type="InterPro" id="IPR031314">
    <property type="entry name" value="DNK_dom"/>
</dbReference>
<dbReference type="EMBL" id="VBQZ03000061">
    <property type="protein sequence ID" value="MXQ90088.1"/>
    <property type="molecule type" value="Genomic_DNA"/>
</dbReference>
<dbReference type="Gene3D" id="3.90.640.10">
    <property type="entry name" value="Actin, Chain A, domain 4"/>
    <property type="match status" value="1"/>
</dbReference>
<protein>
    <recommendedName>
        <fullName evidence="15">Deoxynucleoside kinase domain-containing protein</fullName>
    </recommendedName>
</protein>
<dbReference type="InterPro" id="IPR027417">
    <property type="entry name" value="P-loop_NTPase"/>
</dbReference>
<keyword evidence="17" id="KW-1185">Reference proteome</keyword>
<evidence type="ECO:0000256" key="3">
    <source>
        <dbReference type="ARBA" id="ARBA00007420"/>
    </source>
</evidence>
<evidence type="ECO:0000256" key="1">
    <source>
        <dbReference type="ARBA" id="ARBA00004245"/>
    </source>
</evidence>
<evidence type="ECO:0000256" key="9">
    <source>
        <dbReference type="ARBA" id="ARBA00022777"/>
    </source>
</evidence>
<evidence type="ECO:0000256" key="14">
    <source>
        <dbReference type="RuleBase" id="RU000487"/>
    </source>
</evidence>
<accession>A0A6B0RIT8</accession>
<proteinExistence type="inferred from homology"/>
<dbReference type="PROSITE" id="PS00406">
    <property type="entry name" value="ACTINS_1"/>
    <property type="match status" value="1"/>
</dbReference>
<evidence type="ECO:0000259" key="15">
    <source>
        <dbReference type="Pfam" id="PF01712"/>
    </source>
</evidence>
<evidence type="ECO:0000256" key="13">
    <source>
        <dbReference type="ARBA" id="ARBA00048675"/>
    </source>
</evidence>
<dbReference type="GO" id="GO:0005856">
    <property type="term" value="C:cytoskeleton"/>
    <property type="evidence" value="ECO:0007669"/>
    <property type="project" value="UniProtKB-SubCell"/>
</dbReference>
<dbReference type="GO" id="GO:0004136">
    <property type="term" value="F:deoxyadenosine kinase activity"/>
    <property type="evidence" value="ECO:0007669"/>
    <property type="project" value="UniProtKB-EC"/>
</dbReference>
<dbReference type="Gene3D" id="3.40.50.300">
    <property type="entry name" value="P-loop containing nucleotide triphosphate hydrolases"/>
    <property type="match status" value="1"/>
</dbReference>
<evidence type="ECO:0000313" key="16">
    <source>
        <dbReference type="EMBL" id="MXQ90088.1"/>
    </source>
</evidence>
<dbReference type="GO" id="GO:0004138">
    <property type="term" value="F:deoxyguanosine kinase activity"/>
    <property type="evidence" value="ECO:0007669"/>
    <property type="project" value="UniProtKB-EC"/>
</dbReference>
<dbReference type="InterPro" id="IPR020902">
    <property type="entry name" value="Actin/actin-like_CS"/>
</dbReference>
<keyword evidence="6" id="KW-0963">Cytoplasm</keyword>
<comment type="subunit">
    <text evidence="4">Homodimer.</text>
</comment>
<dbReference type="GO" id="GO:0005829">
    <property type="term" value="C:cytosol"/>
    <property type="evidence" value="ECO:0007669"/>
    <property type="project" value="UniProtKB-ARBA"/>
</dbReference>
<dbReference type="InterPro" id="IPR004001">
    <property type="entry name" value="Actin_CS"/>
</dbReference>
<dbReference type="CDD" id="cd10224">
    <property type="entry name" value="ASKHA_NBD_actin"/>
    <property type="match status" value="1"/>
</dbReference>
<gene>
    <name evidence="16" type="ORF">E5288_WYG017315</name>
</gene>
<evidence type="ECO:0000256" key="5">
    <source>
        <dbReference type="ARBA" id="ARBA00022481"/>
    </source>
</evidence>
<comment type="similarity">
    <text evidence="3">Belongs to the DCK/DGK family.</text>
</comment>
<organism evidence="16 17">
    <name type="scientific">Bos mutus</name>
    <name type="common">wild yak</name>
    <dbReference type="NCBI Taxonomy" id="72004"/>
    <lineage>
        <taxon>Eukaryota</taxon>
        <taxon>Metazoa</taxon>
        <taxon>Chordata</taxon>
        <taxon>Craniata</taxon>
        <taxon>Vertebrata</taxon>
        <taxon>Euteleostomi</taxon>
        <taxon>Mammalia</taxon>
        <taxon>Eutheria</taxon>
        <taxon>Laurasiatheria</taxon>
        <taxon>Artiodactyla</taxon>
        <taxon>Ruminantia</taxon>
        <taxon>Pecora</taxon>
        <taxon>Bovidae</taxon>
        <taxon>Bovinae</taxon>
        <taxon>Bos</taxon>
    </lineage>
</organism>
<keyword evidence="10" id="KW-0067">ATP-binding</keyword>
<reference evidence="16" key="1">
    <citation type="submission" date="2019-10" db="EMBL/GenBank/DDBJ databases">
        <title>The sequence and de novo assembly of the wild yak genome.</title>
        <authorList>
            <person name="Liu Y."/>
        </authorList>
    </citation>
    <scope>NUCLEOTIDE SEQUENCE [LARGE SCALE GENOMIC DNA]</scope>
    <source>
        <strain evidence="16">WY2019</strain>
    </source>
</reference>
<dbReference type="GO" id="GO:0005524">
    <property type="term" value="F:ATP binding"/>
    <property type="evidence" value="ECO:0007669"/>
    <property type="project" value="UniProtKB-KW"/>
</dbReference>
<dbReference type="Pfam" id="PF00022">
    <property type="entry name" value="Actin"/>
    <property type="match status" value="1"/>
</dbReference>
<evidence type="ECO:0000256" key="8">
    <source>
        <dbReference type="ARBA" id="ARBA00022741"/>
    </source>
</evidence>
<comment type="caution">
    <text evidence="16">The sequence shown here is derived from an EMBL/GenBank/DDBJ whole genome shotgun (WGS) entry which is preliminary data.</text>
</comment>
<dbReference type="SUPFAM" id="SSF52540">
    <property type="entry name" value="P-loop containing nucleoside triphosphate hydrolases"/>
    <property type="match status" value="1"/>
</dbReference>
<keyword evidence="11" id="KW-0206">Cytoskeleton</keyword>
<evidence type="ECO:0000256" key="4">
    <source>
        <dbReference type="ARBA" id="ARBA00011738"/>
    </source>
</evidence>
<dbReference type="CDD" id="cd01673">
    <property type="entry name" value="dNK"/>
    <property type="match status" value="1"/>
</dbReference>
<comment type="similarity">
    <text evidence="2 14">Belongs to the actin family.</text>
</comment>
<keyword evidence="7" id="KW-0808">Transferase</keyword>
<dbReference type="InterPro" id="IPR043129">
    <property type="entry name" value="ATPase_NBD"/>
</dbReference>
<feature type="domain" description="Deoxynucleoside kinase" evidence="15">
    <location>
        <begin position="379"/>
        <end position="606"/>
    </location>
</feature>
<dbReference type="FunFam" id="3.30.420.40:FF:000205">
    <property type="entry name" value="Actin, alpha skeletal muscle"/>
    <property type="match status" value="1"/>
</dbReference>
<comment type="catalytic activity">
    <reaction evidence="13">
        <text>2'-deoxyadenosine + ATP = dAMP + ADP + H(+)</text>
        <dbReference type="Rhea" id="RHEA:23452"/>
        <dbReference type="ChEBI" id="CHEBI:15378"/>
        <dbReference type="ChEBI" id="CHEBI:17256"/>
        <dbReference type="ChEBI" id="CHEBI:30616"/>
        <dbReference type="ChEBI" id="CHEBI:58245"/>
        <dbReference type="ChEBI" id="CHEBI:456216"/>
        <dbReference type="EC" id="2.7.1.76"/>
    </reaction>
</comment>
<dbReference type="Pfam" id="PF01712">
    <property type="entry name" value="dNK"/>
    <property type="match status" value="1"/>
</dbReference>
<evidence type="ECO:0000313" key="17">
    <source>
        <dbReference type="Proteomes" id="UP000322234"/>
    </source>
</evidence>
<keyword evidence="8" id="KW-0547">Nucleotide-binding</keyword>
<dbReference type="AlphaFoldDB" id="A0A6B0RIT8"/>
<dbReference type="SMART" id="SM00268">
    <property type="entry name" value="ACTIN"/>
    <property type="match status" value="1"/>
</dbReference>
<evidence type="ECO:0000256" key="6">
    <source>
        <dbReference type="ARBA" id="ARBA00022490"/>
    </source>
</evidence>
<sequence length="608" mass="68352">MCEEETTALVCDNGSGLCKAGFAGDDAPRAVFPSIVGRPRHQGVMVGMGQKDSYVGDEAQSKRGILTLKYPIEHGIITNWDDMEKIWHHSFYNELRVAPEEHPTLLTEAPLNPKANREKMTQIMFETFNVPAMYVAIQAVLSLYASGRTTGIVLDSGDGVTHNVPIYEGYALPHAIMRLDLAGRDLTDYLMKILTERGYSFVTTAEREIVRDIKEKLCYVALDFENEMATAASSSSLEKSYELPDGQVITIGNERFRCPETLFQPSFIGMESAGIHETTYNSIMKCDIDIRKDLYANNVLSGGTTMYPGIADRMQKEITALAPSTMKIKPSHTASHLIGLLSTGAHLSYHPSPASGPQATRQTFSGFLGTVLLEGLEKAVGKSTFVKLLTKTYPEWHVATEPVATWQNVLAAGSQKAGAATSLGNLLDMMYQEPARWSYTFQTFSFLSRLKVQLEPFPEKLLEVGRAVQIFERSVYSDRYIFAKTLFENGSLSDIEWHIYQDWHYFLLQEFASRLRLHGFIYLQAAPQVCLKRLQRRARQEEKEVELAYLEQLHGQHEAWLVHKTTPLHSEALLNIPVLVLDVNDDFSEEVTIQGELMRRVNTFVKNL</sequence>
<dbReference type="SUPFAM" id="SSF53067">
    <property type="entry name" value="Actin-like ATPase domain"/>
    <property type="match status" value="2"/>
</dbReference>
<name>A0A6B0RIT8_9CETA</name>
<dbReference type="FunFam" id="3.30.420.40:FF:000291">
    <property type="entry name" value="Actin, alpha skeletal muscle"/>
    <property type="match status" value="1"/>
</dbReference>
<comment type="subcellular location">
    <subcellularLocation>
        <location evidence="1">Cytoplasm</location>
        <location evidence="1">Cytoskeleton</location>
    </subcellularLocation>
</comment>
<dbReference type="InterPro" id="IPR004000">
    <property type="entry name" value="Actin"/>
</dbReference>
<evidence type="ECO:0000256" key="12">
    <source>
        <dbReference type="ARBA" id="ARBA00047656"/>
    </source>
</evidence>
<evidence type="ECO:0000256" key="7">
    <source>
        <dbReference type="ARBA" id="ARBA00022679"/>
    </source>
</evidence>
<evidence type="ECO:0000256" key="10">
    <source>
        <dbReference type="ARBA" id="ARBA00022840"/>
    </source>
</evidence>
<keyword evidence="5" id="KW-0488">Methylation</keyword>
<dbReference type="PRINTS" id="PR00190">
    <property type="entry name" value="ACTIN"/>
</dbReference>
<dbReference type="Gene3D" id="3.30.420.40">
    <property type="match status" value="2"/>
</dbReference>
<dbReference type="FunFam" id="2.30.36.70:FF:000001">
    <property type="entry name" value="Actin, alpha skeletal muscle"/>
    <property type="match status" value="1"/>
</dbReference>
<dbReference type="PROSITE" id="PS01132">
    <property type="entry name" value="ACTINS_ACT_LIKE"/>
    <property type="match status" value="1"/>
</dbReference>
<keyword evidence="9" id="KW-0418">Kinase</keyword>
<dbReference type="Proteomes" id="UP000322234">
    <property type="component" value="Unassembled WGS sequence"/>
</dbReference>